<dbReference type="SMART" id="SM00015">
    <property type="entry name" value="IQ"/>
    <property type="match status" value="1"/>
</dbReference>
<dbReference type="Proteomes" id="UP001497482">
    <property type="component" value="Chromosome 20"/>
</dbReference>
<sequence length="265" mass="29495">MSAQPKHPPGNGHFGPIEQSTELVLHCQSQASYLPLSPSLLTQTLLLILGLDLHQTLHSHGNGALSSLQQLELGCSHLQQLFHLTQQQRFDHEPLELRGRTIHLDPNSYNPAGPTPDVDTGVNLRQRRSAADVMQTVSSGQHASLTHQHRHNDEAAVIEQRQQCTAPPVEKEERVQAAVVIQACWRGVRLRRRLRHALAQAQSSYPGYDDALDSLEPLEMEQFELDEASLDLDWTVLSEDESEEPLCAKTFIKAVLTAQLALSEL</sequence>
<gene>
    <name evidence="1" type="ORF">KC01_LOCUS23730</name>
</gene>
<proteinExistence type="predicted"/>
<reference evidence="1 2" key="1">
    <citation type="submission" date="2024-04" db="EMBL/GenBank/DDBJ databases">
        <authorList>
            <person name="Waldvogel A.-M."/>
            <person name="Schoenle A."/>
        </authorList>
    </citation>
    <scope>NUCLEOTIDE SEQUENCE [LARGE SCALE GENOMIC DNA]</scope>
</reference>
<dbReference type="AlphaFoldDB" id="A0AAV2L094"/>
<dbReference type="PROSITE" id="PS50096">
    <property type="entry name" value="IQ"/>
    <property type="match status" value="1"/>
</dbReference>
<evidence type="ECO:0000313" key="1">
    <source>
        <dbReference type="EMBL" id="CAL1594801.1"/>
    </source>
</evidence>
<dbReference type="Pfam" id="PF00612">
    <property type="entry name" value="IQ"/>
    <property type="match status" value="1"/>
</dbReference>
<dbReference type="CDD" id="cd23767">
    <property type="entry name" value="IQCD"/>
    <property type="match status" value="1"/>
</dbReference>
<name>A0AAV2L094_KNICA</name>
<keyword evidence="2" id="KW-1185">Reference proteome</keyword>
<dbReference type="InterPro" id="IPR000048">
    <property type="entry name" value="IQ_motif_EF-hand-BS"/>
</dbReference>
<accession>A0AAV2L094</accession>
<organism evidence="1 2">
    <name type="scientific">Knipowitschia caucasica</name>
    <name type="common">Caucasian dwarf goby</name>
    <name type="synonym">Pomatoschistus caucasicus</name>
    <dbReference type="NCBI Taxonomy" id="637954"/>
    <lineage>
        <taxon>Eukaryota</taxon>
        <taxon>Metazoa</taxon>
        <taxon>Chordata</taxon>
        <taxon>Craniata</taxon>
        <taxon>Vertebrata</taxon>
        <taxon>Euteleostomi</taxon>
        <taxon>Actinopterygii</taxon>
        <taxon>Neopterygii</taxon>
        <taxon>Teleostei</taxon>
        <taxon>Neoteleostei</taxon>
        <taxon>Acanthomorphata</taxon>
        <taxon>Gobiaria</taxon>
        <taxon>Gobiiformes</taxon>
        <taxon>Gobioidei</taxon>
        <taxon>Gobiidae</taxon>
        <taxon>Gobiinae</taxon>
        <taxon>Knipowitschia</taxon>
    </lineage>
</organism>
<evidence type="ECO:0000313" key="2">
    <source>
        <dbReference type="Proteomes" id="UP001497482"/>
    </source>
</evidence>
<dbReference type="EMBL" id="OZ035842">
    <property type="protein sequence ID" value="CAL1594801.1"/>
    <property type="molecule type" value="Genomic_DNA"/>
</dbReference>
<protein>
    <submittedName>
        <fullName evidence="1">Uncharacterized protein</fullName>
    </submittedName>
</protein>